<protein>
    <submittedName>
        <fullName evidence="3">Class I SAM-dependent methyltransferase</fullName>
    </submittedName>
</protein>
<dbReference type="InterPro" id="IPR052933">
    <property type="entry name" value="DNA_Protect_Modify"/>
</dbReference>
<dbReference type="InterPro" id="IPR048375">
    <property type="entry name" value="YtxK-like_N"/>
</dbReference>
<keyword evidence="3" id="KW-0808">Transferase</keyword>
<feature type="domain" description="YtxK-like N-terminal helical" evidence="2">
    <location>
        <begin position="9"/>
        <end position="86"/>
    </location>
</feature>
<dbReference type="InterPro" id="IPR029063">
    <property type="entry name" value="SAM-dependent_MTases_sf"/>
</dbReference>
<dbReference type="EMBL" id="BAAACW010000096">
    <property type="protein sequence ID" value="GAA0364055.1"/>
    <property type="molecule type" value="Genomic_DNA"/>
</dbReference>
<gene>
    <name evidence="3" type="ORF">GCM10008932_15620</name>
</gene>
<sequence length="336" mass="37769">MDTKKIELFFNTLNDSAKLIQADLDSTYIEALIETGENLIDGGNVHVEEGKPNPGTVDKLKNIYAAFDLSTLSMKERKQAIQFILIQASKEDNLQPNHQPTPDAIGVLLSHLIALFKESRSSIHLADFSVGTGNLLYTIYTTLYAENNQVKLTGIDNDDLLLSLASTLSALLEIPIELMLQDAIQSLLVDPVDILVSDLPVGYYPRELKQTDYETAFKEGYSYSHFLLIEQGLNYLKEGGYSFFLLPTRTFESEEVKELLSFVQKVGHVQAVIHLPTEWFKNEQSKKSLFVVQKKGEDSKQAKEVLIANAPAINDKEAFNTFIVDVKNWKEEQGFN</sequence>
<name>A0ABN0XHY5_9LACT</name>
<organism evidence="3 4">
    <name type="scientific">Alkalibacterium iburiense</name>
    <dbReference type="NCBI Taxonomy" id="290589"/>
    <lineage>
        <taxon>Bacteria</taxon>
        <taxon>Bacillati</taxon>
        <taxon>Bacillota</taxon>
        <taxon>Bacilli</taxon>
        <taxon>Lactobacillales</taxon>
        <taxon>Carnobacteriaceae</taxon>
        <taxon>Alkalibacterium</taxon>
    </lineage>
</organism>
<dbReference type="InterPro" id="IPR003356">
    <property type="entry name" value="DNA_methylase_A-5"/>
</dbReference>
<feature type="domain" description="DNA methylase adenine-specific" evidence="1">
    <location>
        <begin position="101"/>
        <end position="317"/>
    </location>
</feature>
<proteinExistence type="predicted"/>
<dbReference type="PANTHER" id="PTHR41313:SF1">
    <property type="entry name" value="DNA METHYLASE ADENINE-SPECIFIC DOMAIN-CONTAINING PROTEIN"/>
    <property type="match status" value="1"/>
</dbReference>
<comment type="caution">
    <text evidence="3">The sequence shown here is derived from an EMBL/GenBank/DDBJ whole genome shotgun (WGS) entry which is preliminary data.</text>
</comment>
<dbReference type="Pfam" id="PF21106">
    <property type="entry name" value="YtxK_like"/>
    <property type="match status" value="1"/>
</dbReference>
<dbReference type="InterPro" id="IPR016843">
    <property type="entry name" value="S-AdoMet-dep_Ade-MeTrfase_prd"/>
</dbReference>
<keyword evidence="3" id="KW-0489">Methyltransferase</keyword>
<dbReference type="Gene3D" id="1.10.150.470">
    <property type="match status" value="1"/>
</dbReference>
<dbReference type="Gene3D" id="3.40.50.150">
    <property type="entry name" value="Vaccinia Virus protein VP39"/>
    <property type="match status" value="1"/>
</dbReference>
<dbReference type="Proteomes" id="UP001501166">
    <property type="component" value="Unassembled WGS sequence"/>
</dbReference>
<accession>A0ABN0XHY5</accession>
<evidence type="ECO:0000259" key="1">
    <source>
        <dbReference type="Pfam" id="PF02384"/>
    </source>
</evidence>
<dbReference type="PANTHER" id="PTHR41313">
    <property type="entry name" value="ADENINE-SPECIFIC METHYLTRANSFERASE"/>
    <property type="match status" value="1"/>
</dbReference>
<dbReference type="Pfam" id="PF02384">
    <property type="entry name" value="N6_Mtase"/>
    <property type="match status" value="1"/>
</dbReference>
<reference evidence="4" key="1">
    <citation type="journal article" date="2019" name="Int. J. Syst. Evol. Microbiol.">
        <title>The Global Catalogue of Microorganisms (GCM) 10K type strain sequencing project: providing services to taxonomists for standard genome sequencing and annotation.</title>
        <authorList>
            <consortium name="The Broad Institute Genomics Platform"/>
            <consortium name="The Broad Institute Genome Sequencing Center for Infectious Disease"/>
            <person name="Wu L."/>
            <person name="Ma J."/>
        </authorList>
    </citation>
    <scope>NUCLEOTIDE SEQUENCE [LARGE SCALE GENOMIC DNA]</scope>
    <source>
        <strain evidence="4">JCM 12662</strain>
    </source>
</reference>
<evidence type="ECO:0000259" key="2">
    <source>
        <dbReference type="Pfam" id="PF21106"/>
    </source>
</evidence>
<dbReference type="GO" id="GO:0008168">
    <property type="term" value="F:methyltransferase activity"/>
    <property type="evidence" value="ECO:0007669"/>
    <property type="project" value="UniProtKB-KW"/>
</dbReference>
<dbReference type="PIRSF" id="PIRSF026567">
    <property type="entry name" value="Adenine_mtase_bact_prd"/>
    <property type="match status" value="1"/>
</dbReference>
<evidence type="ECO:0000313" key="4">
    <source>
        <dbReference type="Proteomes" id="UP001501166"/>
    </source>
</evidence>
<dbReference type="GO" id="GO:0032259">
    <property type="term" value="P:methylation"/>
    <property type="evidence" value="ECO:0007669"/>
    <property type="project" value="UniProtKB-KW"/>
</dbReference>
<dbReference type="SUPFAM" id="SSF53335">
    <property type="entry name" value="S-adenosyl-L-methionine-dependent methyltransferases"/>
    <property type="match status" value="1"/>
</dbReference>
<evidence type="ECO:0000313" key="3">
    <source>
        <dbReference type="EMBL" id="GAA0364055.1"/>
    </source>
</evidence>
<dbReference type="RefSeq" id="WP_343755409.1">
    <property type="nucleotide sequence ID" value="NZ_BAAACW010000096.1"/>
</dbReference>
<keyword evidence="4" id="KW-1185">Reference proteome</keyword>